<evidence type="ECO:0000313" key="13">
    <source>
        <dbReference type="Proteomes" id="UP001428290"/>
    </source>
</evidence>
<dbReference type="NCBIfam" id="TIGR00229">
    <property type="entry name" value="sensory_box"/>
    <property type="match status" value="1"/>
</dbReference>
<dbReference type="InterPro" id="IPR000014">
    <property type="entry name" value="PAS"/>
</dbReference>
<dbReference type="SUPFAM" id="SSF55874">
    <property type="entry name" value="ATPase domain of HSP90 chaperone/DNA topoisomerase II/histidine kinase"/>
    <property type="match status" value="1"/>
</dbReference>
<dbReference type="PROSITE" id="PS50112">
    <property type="entry name" value="PAS"/>
    <property type="match status" value="1"/>
</dbReference>
<evidence type="ECO:0000256" key="2">
    <source>
        <dbReference type="ARBA" id="ARBA00004370"/>
    </source>
</evidence>
<feature type="transmembrane region" description="Helical" evidence="8">
    <location>
        <begin position="21"/>
        <end position="41"/>
    </location>
</feature>
<dbReference type="EC" id="2.7.13.3" evidence="3"/>
<dbReference type="Gene3D" id="3.30.450.20">
    <property type="entry name" value="PAS domain"/>
    <property type="match status" value="1"/>
</dbReference>
<sequence>MFVNLRRRLKSRIRYKITLPYLLLLAFLSGLLIVIIFWLYAQSLQNQLNQSLRTSATNTGVGLETIEAQILDNLRLIVTSPANEKEALLSTAEAFSNNDVDQVEQIINNAFNYFKPSRLIALNADGQVLVDAASSTVLSRSPSLVGSTELAKDSLIQAVLRGQVDDYGDKYASLLRIGANPPYTMFFVVAPVKLTVGSSEKVVGAIIYAEPLERIVNEELPPRNGATITAILNSDGSVLTSNPPQEADELVIDANQIEQIKASQTNPDPETRGTLFTTIQRGDTSYQVMYSPMRIRRALNGYFAVGLPRSNIDRAWQQARVLIFLFGVLSLISIIWISVRVTRSITVPLSELVSTALRIKSGDLEGRSFVSEENELGTLATVLNDMTDRLLDLYRTSRQLGTELTLDGVLTQTTAAVQRLIPDSEVDALVVEQGVWHYVTTESVREIERPFPATSLETLAPMVTITENPALDSALRPLAPNLQLVLPLRTQQQVIGSLLVKNDRALPPASSIREPLSAIASMTATAMQNAVLYTTVQDEASRKQAILQSIADGVIVLDPDGKVILVNHTATAMLGASEADLLGKSFAEFQLTPLSGGAELFATPTATTFYETTSQRILTVNAAPVEREGLQSGEVLVLHDVTEERAMDRAKTDFIATISHELRTPLTSICGYADLLLRGFVGPLTDEQTQFMNTIRQQGQSMVEVLQNVIVIASIEAGNMEPQIEQHSLDELLPPIAQALQKGFEQKQLKLIIDLPENMPYIVVDRDHFKIMLTQLLENARRYTQTGTVMVQAKAVEQRIQIAVIDTGPGIASQDFERLFERFQRGGEQSGLTSKERGIGLGLAITKQLVERNNGKIWVESEQGVGSSFIMQFPLMQLAPSEYNLVNVTATNA</sequence>
<dbReference type="PANTHER" id="PTHR43047:SF72">
    <property type="entry name" value="OSMOSENSING HISTIDINE PROTEIN KINASE SLN1"/>
    <property type="match status" value="1"/>
</dbReference>
<keyword evidence="8" id="KW-1133">Transmembrane helix</keyword>
<dbReference type="SMART" id="SM00388">
    <property type="entry name" value="HisKA"/>
    <property type="match status" value="1"/>
</dbReference>
<dbReference type="CDD" id="cd06225">
    <property type="entry name" value="HAMP"/>
    <property type="match status" value="1"/>
</dbReference>
<evidence type="ECO:0000256" key="8">
    <source>
        <dbReference type="SAM" id="Phobius"/>
    </source>
</evidence>
<dbReference type="InterPro" id="IPR003594">
    <property type="entry name" value="HATPase_dom"/>
</dbReference>
<dbReference type="PANTHER" id="PTHR43047">
    <property type="entry name" value="TWO-COMPONENT HISTIDINE PROTEIN KINASE"/>
    <property type="match status" value="1"/>
</dbReference>
<evidence type="ECO:0000256" key="6">
    <source>
        <dbReference type="ARBA" id="ARBA00022777"/>
    </source>
</evidence>
<keyword evidence="5" id="KW-0808">Transferase</keyword>
<dbReference type="PROSITE" id="PS50109">
    <property type="entry name" value="HIS_KIN"/>
    <property type="match status" value="1"/>
</dbReference>
<feature type="domain" description="PAS" evidence="10">
    <location>
        <begin position="539"/>
        <end position="585"/>
    </location>
</feature>
<evidence type="ECO:0000256" key="4">
    <source>
        <dbReference type="ARBA" id="ARBA00022553"/>
    </source>
</evidence>
<evidence type="ECO:0000259" key="11">
    <source>
        <dbReference type="PROSITE" id="PS50885"/>
    </source>
</evidence>
<dbReference type="InterPro" id="IPR005467">
    <property type="entry name" value="His_kinase_dom"/>
</dbReference>
<reference evidence="12 13" key="1">
    <citation type="submission" date="2024-02" db="EMBL/GenBank/DDBJ databases">
        <title>Herpetosiphon gulosus NBRC 112829.</title>
        <authorList>
            <person name="Ichikawa N."/>
            <person name="Katano-Makiyama Y."/>
            <person name="Hidaka K."/>
        </authorList>
    </citation>
    <scope>NUCLEOTIDE SEQUENCE [LARGE SCALE GENOMIC DNA]</scope>
    <source>
        <strain evidence="12 13">NBRC 112829</strain>
    </source>
</reference>
<dbReference type="Pfam" id="PF02518">
    <property type="entry name" value="HATPase_c"/>
    <property type="match status" value="1"/>
</dbReference>
<dbReference type="SMART" id="SM00304">
    <property type="entry name" value="HAMP"/>
    <property type="match status" value="1"/>
</dbReference>
<dbReference type="Pfam" id="PF00989">
    <property type="entry name" value="PAS"/>
    <property type="match status" value="1"/>
</dbReference>
<evidence type="ECO:0000256" key="3">
    <source>
        <dbReference type="ARBA" id="ARBA00012438"/>
    </source>
</evidence>
<keyword evidence="13" id="KW-1185">Reference proteome</keyword>
<dbReference type="Pfam" id="PF00672">
    <property type="entry name" value="HAMP"/>
    <property type="match status" value="1"/>
</dbReference>
<dbReference type="Gene3D" id="1.10.287.130">
    <property type="match status" value="1"/>
</dbReference>
<proteinExistence type="predicted"/>
<dbReference type="SUPFAM" id="SSF55781">
    <property type="entry name" value="GAF domain-like"/>
    <property type="match status" value="1"/>
</dbReference>
<dbReference type="InterPro" id="IPR035965">
    <property type="entry name" value="PAS-like_dom_sf"/>
</dbReference>
<protein>
    <recommendedName>
        <fullName evidence="3">histidine kinase</fullName>
        <ecNumber evidence="3">2.7.13.3</ecNumber>
    </recommendedName>
</protein>
<dbReference type="CDD" id="cd00130">
    <property type="entry name" value="PAS"/>
    <property type="match status" value="1"/>
</dbReference>
<dbReference type="InterPro" id="IPR003660">
    <property type="entry name" value="HAMP_dom"/>
</dbReference>
<dbReference type="CDD" id="cd00082">
    <property type="entry name" value="HisKA"/>
    <property type="match status" value="1"/>
</dbReference>
<dbReference type="InterPro" id="IPR013767">
    <property type="entry name" value="PAS_fold"/>
</dbReference>
<dbReference type="PROSITE" id="PS50885">
    <property type="entry name" value="HAMP"/>
    <property type="match status" value="1"/>
</dbReference>
<dbReference type="CDD" id="cd00075">
    <property type="entry name" value="HATPase"/>
    <property type="match status" value="1"/>
</dbReference>
<dbReference type="PRINTS" id="PR00344">
    <property type="entry name" value="BCTRLSENSOR"/>
</dbReference>
<dbReference type="SUPFAM" id="SSF47384">
    <property type="entry name" value="Homodimeric domain of signal transducing histidine kinase"/>
    <property type="match status" value="1"/>
</dbReference>
<accession>A0ABP9WXQ1</accession>
<evidence type="ECO:0000256" key="7">
    <source>
        <dbReference type="ARBA" id="ARBA00023012"/>
    </source>
</evidence>
<dbReference type="SMART" id="SM00091">
    <property type="entry name" value="PAS"/>
    <property type="match status" value="1"/>
</dbReference>
<evidence type="ECO:0000256" key="1">
    <source>
        <dbReference type="ARBA" id="ARBA00000085"/>
    </source>
</evidence>
<gene>
    <name evidence="12" type="primary">rcsC_3</name>
    <name evidence="12" type="ORF">Hgul01_00712</name>
</gene>
<keyword evidence="8" id="KW-0472">Membrane</keyword>
<dbReference type="InterPro" id="IPR029016">
    <property type="entry name" value="GAF-like_dom_sf"/>
</dbReference>
<dbReference type="Gene3D" id="3.30.450.40">
    <property type="match status" value="1"/>
</dbReference>
<dbReference type="Pfam" id="PF00512">
    <property type="entry name" value="HisKA"/>
    <property type="match status" value="1"/>
</dbReference>
<keyword evidence="8" id="KW-0812">Transmembrane</keyword>
<keyword evidence="7" id="KW-0902">Two-component regulatory system</keyword>
<dbReference type="RefSeq" id="WP_345720560.1">
    <property type="nucleotide sequence ID" value="NZ_BAABRU010000002.1"/>
</dbReference>
<keyword evidence="6 12" id="KW-0418">Kinase</keyword>
<dbReference type="SMART" id="SM00387">
    <property type="entry name" value="HATPase_c"/>
    <property type="match status" value="1"/>
</dbReference>
<dbReference type="EMBL" id="BAABRU010000002">
    <property type="protein sequence ID" value="GAA5526930.1"/>
    <property type="molecule type" value="Genomic_DNA"/>
</dbReference>
<comment type="caution">
    <text evidence="12">The sequence shown here is derived from an EMBL/GenBank/DDBJ whole genome shotgun (WGS) entry which is preliminary data.</text>
</comment>
<dbReference type="Proteomes" id="UP001428290">
    <property type="component" value="Unassembled WGS sequence"/>
</dbReference>
<dbReference type="Gene3D" id="3.30.565.10">
    <property type="entry name" value="Histidine kinase-like ATPase, C-terminal domain"/>
    <property type="match status" value="1"/>
</dbReference>
<name>A0ABP9WXQ1_9CHLR</name>
<evidence type="ECO:0000259" key="9">
    <source>
        <dbReference type="PROSITE" id="PS50109"/>
    </source>
</evidence>
<dbReference type="InterPro" id="IPR036097">
    <property type="entry name" value="HisK_dim/P_sf"/>
</dbReference>
<feature type="domain" description="Histidine kinase" evidence="9">
    <location>
        <begin position="657"/>
        <end position="877"/>
    </location>
</feature>
<dbReference type="Gene3D" id="6.10.340.10">
    <property type="match status" value="1"/>
</dbReference>
<feature type="domain" description="HAMP" evidence="11">
    <location>
        <begin position="343"/>
        <end position="395"/>
    </location>
</feature>
<evidence type="ECO:0000256" key="5">
    <source>
        <dbReference type="ARBA" id="ARBA00022679"/>
    </source>
</evidence>
<evidence type="ECO:0000313" key="12">
    <source>
        <dbReference type="EMBL" id="GAA5526930.1"/>
    </source>
</evidence>
<dbReference type="InterPro" id="IPR036890">
    <property type="entry name" value="HATPase_C_sf"/>
</dbReference>
<evidence type="ECO:0000259" key="10">
    <source>
        <dbReference type="PROSITE" id="PS50112"/>
    </source>
</evidence>
<comment type="subcellular location">
    <subcellularLocation>
        <location evidence="2">Membrane</location>
    </subcellularLocation>
</comment>
<dbReference type="GO" id="GO:0016301">
    <property type="term" value="F:kinase activity"/>
    <property type="evidence" value="ECO:0007669"/>
    <property type="project" value="UniProtKB-KW"/>
</dbReference>
<dbReference type="SUPFAM" id="SSF158472">
    <property type="entry name" value="HAMP domain-like"/>
    <property type="match status" value="1"/>
</dbReference>
<keyword evidence="4" id="KW-0597">Phosphoprotein</keyword>
<organism evidence="12 13">
    <name type="scientific">Herpetosiphon gulosus</name>
    <dbReference type="NCBI Taxonomy" id="1973496"/>
    <lineage>
        <taxon>Bacteria</taxon>
        <taxon>Bacillati</taxon>
        <taxon>Chloroflexota</taxon>
        <taxon>Chloroflexia</taxon>
        <taxon>Herpetosiphonales</taxon>
        <taxon>Herpetosiphonaceae</taxon>
        <taxon>Herpetosiphon</taxon>
    </lineage>
</organism>
<comment type="catalytic activity">
    <reaction evidence="1">
        <text>ATP + protein L-histidine = ADP + protein N-phospho-L-histidine.</text>
        <dbReference type="EC" id="2.7.13.3"/>
    </reaction>
</comment>
<dbReference type="InterPro" id="IPR003661">
    <property type="entry name" value="HisK_dim/P_dom"/>
</dbReference>
<dbReference type="InterPro" id="IPR004358">
    <property type="entry name" value="Sig_transdc_His_kin-like_C"/>
</dbReference>
<dbReference type="SUPFAM" id="SSF55785">
    <property type="entry name" value="PYP-like sensor domain (PAS domain)"/>
    <property type="match status" value="1"/>
</dbReference>